<dbReference type="PANTHER" id="PTHR24421">
    <property type="entry name" value="NITRATE/NITRITE SENSOR PROTEIN NARX-RELATED"/>
    <property type="match status" value="1"/>
</dbReference>
<dbReference type="AlphaFoldDB" id="A0A9X4RJG9"/>
<sequence length="394" mass="42135">MRKFSLWLRGQPLIADSLLALVVFGLDLLNLGQSHSRTLYVATGVVVCLPAALRRVRPVLSAWTLLAVTVVVVLVGARYDEATAVRPALVLLVLALYTLVAYAGRRRALWYSAGLIAELILESVVLDRAMLENVLLTISLYALSWITAEFLGARRAYDREVAARLEVAESDRDRRAEDAVAQERTRIARELHDVVAHAVSVMIVQADGASYALHSNPERAERALENIAATGRAALAELRRTVVLLRAPQAPERLPAHGTAGVAELAELMRRAGLPVRLDLHGELDDIAPSVSLGLHRVVQESLTNVLRHANPGAEARVVVRRGEREVAVTVTDTGTGSPAAGPARFGSGSGTGLLGMRERVAVLGGTLEAGPAADGTWAVRAVLPLPDPDTGAH</sequence>
<protein>
    <recommendedName>
        <fullName evidence="2">histidine kinase</fullName>
        <ecNumber evidence="2">2.7.13.3</ecNumber>
    </recommendedName>
</protein>
<dbReference type="Proteomes" id="UP001152755">
    <property type="component" value="Unassembled WGS sequence"/>
</dbReference>
<dbReference type="CDD" id="cd16917">
    <property type="entry name" value="HATPase_UhpB-NarQ-NarX-like"/>
    <property type="match status" value="1"/>
</dbReference>
<dbReference type="InterPro" id="IPR055558">
    <property type="entry name" value="DUF7134"/>
</dbReference>
<dbReference type="EMBL" id="JANRHA010000027">
    <property type="protein sequence ID" value="MDG3017181.1"/>
    <property type="molecule type" value="Genomic_DNA"/>
</dbReference>
<proteinExistence type="predicted"/>
<keyword evidence="9" id="KW-1133">Transmembrane helix</keyword>
<accession>A0A9X4RJG9</accession>
<feature type="transmembrane region" description="Helical" evidence="9">
    <location>
        <begin position="85"/>
        <end position="102"/>
    </location>
</feature>
<evidence type="ECO:0000256" key="1">
    <source>
        <dbReference type="ARBA" id="ARBA00000085"/>
    </source>
</evidence>
<dbReference type="Pfam" id="PF23539">
    <property type="entry name" value="DUF7134"/>
    <property type="match status" value="1"/>
</dbReference>
<dbReference type="PANTHER" id="PTHR24421:SF10">
    <property type="entry name" value="NITRATE_NITRITE SENSOR PROTEIN NARQ"/>
    <property type="match status" value="1"/>
</dbReference>
<comment type="catalytic activity">
    <reaction evidence="1">
        <text>ATP + protein L-histidine = ADP + protein N-phospho-L-histidine.</text>
        <dbReference type="EC" id="2.7.13.3"/>
    </reaction>
</comment>
<dbReference type="GO" id="GO:0005524">
    <property type="term" value="F:ATP binding"/>
    <property type="evidence" value="ECO:0007669"/>
    <property type="project" value="UniProtKB-KW"/>
</dbReference>
<evidence type="ECO:0000256" key="2">
    <source>
        <dbReference type="ARBA" id="ARBA00012438"/>
    </source>
</evidence>
<gene>
    <name evidence="11" type="ORF">NVS88_21735</name>
</gene>
<reference evidence="11" key="1">
    <citation type="submission" date="2022-08" db="EMBL/GenBank/DDBJ databases">
        <title>Genome analysis of Corynebacteriales strain.</title>
        <authorList>
            <person name="Lee S.D."/>
        </authorList>
    </citation>
    <scope>NUCLEOTIDE SEQUENCE</scope>
    <source>
        <strain evidence="11">D3-21</strain>
    </source>
</reference>
<dbReference type="RefSeq" id="WP_332520834.1">
    <property type="nucleotide sequence ID" value="NZ_JANRHA010000027.1"/>
</dbReference>
<keyword evidence="8" id="KW-0902">Two-component regulatory system</keyword>
<evidence type="ECO:0000256" key="6">
    <source>
        <dbReference type="ARBA" id="ARBA00022777"/>
    </source>
</evidence>
<dbReference type="GO" id="GO:0046983">
    <property type="term" value="F:protein dimerization activity"/>
    <property type="evidence" value="ECO:0007669"/>
    <property type="project" value="InterPro"/>
</dbReference>
<dbReference type="InterPro" id="IPR011712">
    <property type="entry name" value="Sig_transdc_His_kin_sub3_dim/P"/>
</dbReference>
<evidence type="ECO:0000259" key="10">
    <source>
        <dbReference type="SMART" id="SM00387"/>
    </source>
</evidence>
<dbReference type="Pfam" id="PF02518">
    <property type="entry name" value="HATPase_c"/>
    <property type="match status" value="1"/>
</dbReference>
<dbReference type="SMART" id="SM00387">
    <property type="entry name" value="HATPase_c"/>
    <property type="match status" value="1"/>
</dbReference>
<dbReference type="InterPro" id="IPR003594">
    <property type="entry name" value="HATPase_dom"/>
</dbReference>
<dbReference type="Gene3D" id="1.20.5.1930">
    <property type="match status" value="1"/>
</dbReference>
<organism evidence="11 12">
    <name type="scientific">Speluncibacter jeojiensis</name>
    <dbReference type="NCBI Taxonomy" id="2710754"/>
    <lineage>
        <taxon>Bacteria</taxon>
        <taxon>Bacillati</taxon>
        <taxon>Actinomycetota</taxon>
        <taxon>Actinomycetes</taxon>
        <taxon>Mycobacteriales</taxon>
        <taxon>Speluncibacteraceae</taxon>
        <taxon>Speluncibacter</taxon>
    </lineage>
</organism>
<keyword evidence="3" id="KW-0597">Phosphoprotein</keyword>
<name>A0A9X4RJG9_9ACTN</name>
<feature type="transmembrane region" description="Helical" evidence="9">
    <location>
        <begin position="60"/>
        <end position="79"/>
    </location>
</feature>
<evidence type="ECO:0000256" key="9">
    <source>
        <dbReference type="SAM" id="Phobius"/>
    </source>
</evidence>
<evidence type="ECO:0000256" key="5">
    <source>
        <dbReference type="ARBA" id="ARBA00022741"/>
    </source>
</evidence>
<dbReference type="Gene3D" id="3.30.565.10">
    <property type="entry name" value="Histidine kinase-like ATPase, C-terminal domain"/>
    <property type="match status" value="1"/>
</dbReference>
<keyword evidence="4" id="KW-0808">Transferase</keyword>
<keyword evidence="7" id="KW-0067">ATP-binding</keyword>
<keyword evidence="5" id="KW-0547">Nucleotide-binding</keyword>
<keyword evidence="9" id="KW-0812">Transmembrane</keyword>
<dbReference type="GO" id="GO:0016020">
    <property type="term" value="C:membrane"/>
    <property type="evidence" value="ECO:0007669"/>
    <property type="project" value="InterPro"/>
</dbReference>
<feature type="transmembrane region" description="Helical" evidence="9">
    <location>
        <begin position="109"/>
        <end position="126"/>
    </location>
</feature>
<evidence type="ECO:0000313" key="12">
    <source>
        <dbReference type="Proteomes" id="UP001152755"/>
    </source>
</evidence>
<evidence type="ECO:0000256" key="3">
    <source>
        <dbReference type="ARBA" id="ARBA00022553"/>
    </source>
</evidence>
<comment type="caution">
    <text evidence="11">The sequence shown here is derived from an EMBL/GenBank/DDBJ whole genome shotgun (WGS) entry which is preliminary data.</text>
</comment>
<keyword evidence="6 11" id="KW-0418">Kinase</keyword>
<evidence type="ECO:0000256" key="7">
    <source>
        <dbReference type="ARBA" id="ARBA00022840"/>
    </source>
</evidence>
<dbReference type="SUPFAM" id="SSF55874">
    <property type="entry name" value="ATPase domain of HSP90 chaperone/DNA topoisomerase II/histidine kinase"/>
    <property type="match status" value="1"/>
</dbReference>
<evidence type="ECO:0000313" key="11">
    <source>
        <dbReference type="EMBL" id="MDG3017181.1"/>
    </source>
</evidence>
<dbReference type="GO" id="GO:0000155">
    <property type="term" value="F:phosphorelay sensor kinase activity"/>
    <property type="evidence" value="ECO:0007669"/>
    <property type="project" value="InterPro"/>
</dbReference>
<evidence type="ECO:0000256" key="4">
    <source>
        <dbReference type="ARBA" id="ARBA00022679"/>
    </source>
</evidence>
<feature type="domain" description="Histidine kinase/HSP90-like ATPase" evidence="10">
    <location>
        <begin position="290"/>
        <end position="390"/>
    </location>
</feature>
<dbReference type="Pfam" id="PF07730">
    <property type="entry name" value="HisKA_3"/>
    <property type="match status" value="1"/>
</dbReference>
<evidence type="ECO:0000256" key="8">
    <source>
        <dbReference type="ARBA" id="ARBA00023012"/>
    </source>
</evidence>
<dbReference type="InterPro" id="IPR036890">
    <property type="entry name" value="HATPase_C_sf"/>
</dbReference>
<keyword evidence="9" id="KW-0472">Membrane</keyword>
<dbReference type="EC" id="2.7.13.3" evidence="2"/>
<dbReference type="InterPro" id="IPR050482">
    <property type="entry name" value="Sensor_HK_TwoCompSys"/>
</dbReference>
<keyword evidence="12" id="KW-1185">Reference proteome</keyword>